<evidence type="ECO:0000256" key="11">
    <source>
        <dbReference type="SAM" id="MobiDB-lite"/>
    </source>
</evidence>
<evidence type="ECO:0000256" key="8">
    <source>
        <dbReference type="ARBA" id="ARBA00023136"/>
    </source>
</evidence>
<comment type="similarity">
    <text evidence="2 9">Belongs to the COX20 family.</text>
</comment>
<accession>U1G0L9</accession>
<organism evidence="13 14">
    <name type="scientific">Endocarpon pusillum (strain Z07020 / HMAS-L-300199)</name>
    <name type="common">Lichen-forming fungus</name>
    <dbReference type="NCBI Taxonomy" id="1263415"/>
    <lineage>
        <taxon>Eukaryota</taxon>
        <taxon>Fungi</taxon>
        <taxon>Dikarya</taxon>
        <taxon>Ascomycota</taxon>
        <taxon>Pezizomycotina</taxon>
        <taxon>Eurotiomycetes</taxon>
        <taxon>Chaetothyriomycetidae</taxon>
        <taxon>Verrucariales</taxon>
        <taxon>Verrucariaceae</taxon>
        <taxon>Endocarpon</taxon>
    </lineage>
</organism>
<dbReference type="PIRSF" id="PIRSF007871">
    <property type="entry name" value="Cox20"/>
    <property type="match status" value="1"/>
</dbReference>
<evidence type="ECO:0000256" key="10">
    <source>
        <dbReference type="SAM" id="Coils"/>
    </source>
</evidence>
<keyword evidence="5 9" id="KW-0999">Mitochondrion inner membrane</keyword>
<evidence type="ECO:0000313" key="13">
    <source>
        <dbReference type="EMBL" id="ERF70757.1"/>
    </source>
</evidence>
<evidence type="ECO:0000256" key="12">
    <source>
        <dbReference type="SAM" id="Phobius"/>
    </source>
</evidence>
<dbReference type="HOGENOM" id="CLU_101495_0_0_1"/>
<dbReference type="RefSeq" id="XP_007803623.1">
    <property type="nucleotide sequence ID" value="XM_007805432.1"/>
</dbReference>
<feature type="transmembrane region" description="Helical" evidence="12">
    <location>
        <begin position="122"/>
        <end position="140"/>
    </location>
</feature>
<dbReference type="OMA" id="NWAVGMF"/>
<dbReference type="EMBL" id="KE721293">
    <property type="protein sequence ID" value="ERF70757.1"/>
    <property type="molecule type" value="Genomic_DNA"/>
</dbReference>
<evidence type="ECO:0000256" key="1">
    <source>
        <dbReference type="ARBA" id="ARBA00004273"/>
    </source>
</evidence>
<comment type="function">
    <text evidence="9">Involved in the assembly of the cytochrome c oxidase complex.</text>
</comment>
<dbReference type="GO" id="GO:0005743">
    <property type="term" value="C:mitochondrial inner membrane"/>
    <property type="evidence" value="ECO:0007669"/>
    <property type="project" value="UniProtKB-SubCell"/>
</dbReference>
<dbReference type="PANTHER" id="PTHR31586">
    <property type="entry name" value="CYTOCHROME C OXIDASE PROTEIN 20"/>
    <property type="match status" value="1"/>
</dbReference>
<keyword evidence="4 12" id="KW-0812">Transmembrane</keyword>
<feature type="coiled-coil region" evidence="10">
    <location>
        <begin position="162"/>
        <end position="197"/>
    </location>
</feature>
<evidence type="ECO:0000256" key="3">
    <source>
        <dbReference type="ARBA" id="ARBA00017689"/>
    </source>
</evidence>
<dbReference type="eggNOG" id="ENOG502S3BD">
    <property type="taxonomic scope" value="Eukaryota"/>
</dbReference>
<evidence type="ECO:0000256" key="9">
    <source>
        <dbReference type="PIRNR" id="PIRNR007871"/>
    </source>
</evidence>
<evidence type="ECO:0000256" key="2">
    <source>
        <dbReference type="ARBA" id="ARBA00009575"/>
    </source>
</evidence>
<feature type="transmembrane region" description="Helical" evidence="12">
    <location>
        <begin position="95"/>
        <end position="116"/>
    </location>
</feature>
<gene>
    <name evidence="13" type="ORF">EPUS_05109</name>
</gene>
<dbReference type="GeneID" id="19240062"/>
<keyword evidence="6 12" id="KW-1133">Transmembrane helix</keyword>
<keyword evidence="7 9" id="KW-0496">Mitochondrion</keyword>
<dbReference type="PANTHER" id="PTHR31586:SF1">
    <property type="entry name" value="CYTOCHROME C OXIDASE ASSEMBLY PROTEIN COX20, MITOCHONDRIAL"/>
    <property type="match status" value="1"/>
</dbReference>
<protein>
    <recommendedName>
        <fullName evidence="3 9">Cytochrome c oxidase assembly protein COX20, mitochondrial</fullName>
    </recommendedName>
</protein>
<sequence length="202" mass="22014">MAEDTRKSNNAPPNDAPVTDESLPQRRKPKHDFPTTQAGKMWEAFGNPAEPVNEMPGGTYNSAGGKPKEVTWKSAFEWKSGDAKRWYKAPCARDALLVGLGGGATVGGVTAIIGGLKSMGRAANFSVAGFVILSLGQYGWCESRRKEEAKGMAAAVIGMKMLQEKRQREKEAEEAKAVAAAAEAERLKEEHRQKQKSSWSFW</sequence>
<evidence type="ECO:0000256" key="4">
    <source>
        <dbReference type="ARBA" id="ARBA00022692"/>
    </source>
</evidence>
<reference evidence="14" key="1">
    <citation type="journal article" date="2014" name="BMC Genomics">
        <title>Genome characteristics reveal the impact of lichenization on lichen-forming fungus Endocarpon pusillum Hedwig (Verrucariales, Ascomycota).</title>
        <authorList>
            <person name="Wang Y.-Y."/>
            <person name="Liu B."/>
            <person name="Zhang X.-Y."/>
            <person name="Zhou Q.-M."/>
            <person name="Zhang T."/>
            <person name="Li H."/>
            <person name="Yu Y.-F."/>
            <person name="Zhang X.-L."/>
            <person name="Hao X.-Y."/>
            <person name="Wang M."/>
            <person name="Wang L."/>
            <person name="Wei J.-C."/>
        </authorList>
    </citation>
    <scope>NUCLEOTIDE SEQUENCE [LARGE SCALE GENOMIC DNA]</scope>
    <source>
        <strain evidence="14">Z07020 / HMAS-L-300199</strain>
    </source>
</reference>
<keyword evidence="8 9" id="KW-0472">Membrane</keyword>
<name>U1G0L9_ENDPU</name>
<evidence type="ECO:0000313" key="14">
    <source>
        <dbReference type="Proteomes" id="UP000019373"/>
    </source>
</evidence>
<dbReference type="OrthoDB" id="14603at2759"/>
<dbReference type="AlphaFoldDB" id="U1G0L9"/>
<keyword evidence="14" id="KW-1185">Reference proteome</keyword>
<feature type="region of interest" description="Disordered" evidence="11">
    <location>
        <begin position="1"/>
        <end position="36"/>
    </location>
</feature>
<comment type="subcellular location">
    <subcellularLocation>
        <location evidence="1 9">Mitochondrion inner membrane</location>
    </subcellularLocation>
</comment>
<dbReference type="Pfam" id="PF12597">
    <property type="entry name" value="Cox20"/>
    <property type="match status" value="1"/>
</dbReference>
<keyword evidence="10" id="KW-0175">Coiled coil</keyword>
<proteinExistence type="inferred from homology"/>
<evidence type="ECO:0000256" key="5">
    <source>
        <dbReference type="ARBA" id="ARBA00022792"/>
    </source>
</evidence>
<evidence type="ECO:0000256" key="6">
    <source>
        <dbReference type="ARBA" id="ARBA00022989"/>
    </source>
</evidence>
<evidence type="ECO:0000256" key="7">
    <source>
        <dbReference type="ARBA" id="ARBA00023128"/>
    </source>
</evidence>
<dbReference type="GO" id="GO:0033617">
    <property type="term" value="P:mitochondrial respiratory chain complex IV assembly"/>
    <property type="evidence" value="ECO:0007669"/>
    <property type="project" value="InterPro"/>
</dbReference>
<dbReference type="InterPro" id="IPR022533">
    <property type="entry name" value="Cox20"/>
</dbReference>
<dbReference type="Proteomes" id="UP000019373">
    <property type="component" value="Unassembled WGS sequence"/>
</dbReference>